<name>A0A4Y2P775_ARAVE</name>
<accession>A0A4Y2P775</accession>
<evidence type="ECO:0000313" key="2">
    <source>
        <dbReference type="Proteomes" id="UP000499080"/>
    </source>
</evidence>
<comment type="caution">
    <text evidence="1">The sequence shown here is derived from an EMBL/GenBank/DDBJ whole genome shotgun (WGS) entry which is preliminary data.</text>
</comment>
<organism evidence="1 2">
    <name type="scientific">Araneus ventricosus</name>
    <name type="common">Orbweaver spider</name>
    <name type="synonym">Epeira ventricosa</name>
    <dbReference type="NCBI Taxonomy" id="182803"/>
    <lineage>
        <taxon>Eukaryota</taxon>
        <taxon>Metazoa</taxon>
        <taxon>Ecdysozoa</taxon>
        <taxon>Arthropoda</taxon>
        <taxon>Chelicerata</taxon>
        <taxon>Arachnida</taxon>
        <taxon>Araneae</taxon>
        <taxon>Araneomorphae</taxon>
        <taxon>Entelegynae</taxon>
        <taxon>Araneoidea</taxon>
        <taxon>Araneidae</taxon>
        <taxon>Araneus</taxon>
    </lineage>
</organism>
<proteinExistence type="predicted"/>
<dbReference type="Proteomes" id="UP000499080">
    <property type="component" value="Unassembled WGS sequence"/>
</dbReference>
<dbReference type="EMBL" id="BGPR01010622">
    <property type="protein sequence ID" value="GBN47141.1"/>
    <property type="molecule type" value="Genomic_DNA"/>
</dbReference>
<protein>
    <submittedName>
        <fullName evidence="1">Uncharacterized protein</fullName>
    </submittedName>
</protein>
<keyword evidence="2" id="KW-1185">Reference proteome</keyword>
<evidence type="ECO:0000313" key="1">
    <source>
        <dbReference type="EMBL" id="GBN47141.1"/>
    </source>
</evidence>
<dbReference type="AlphaFoldDB" id="A0A4Y2P775"/>
<reference evidence="1 2" key="1">
    <citation type="journal article" date="2019" name="Sci. Rep.">
        <title>Orb-weaving spider Araneus ventricosus genome elucidates the spidroin gene catalogue.</title>
        <authorList>
            <person name="Kono N."/>
            <person name="Nakamura H."/>
            <person name="Ohtoshi R."/>
            <person name="Moran D.A.P."/>
            <person name="Shinohara A."/>
            <person name="Yoshida Y."/>
            <person name="Fujiwara M."/>
            <person name="Mori M."/>
            <person name="Tomita M."/>
            <person name="Arakawa K."/>
        </authorList>
    </citation>
    <scope>NUCLEOTIDE SEQUENCE [LARGE SCALE GENOMIC DNA]</scope>
</reference>
<sequence length="112" mass="12942">MNTRFSAVGNDGLSKSSHVDQPVIWIENGPFKLLVSHPLTYTIGTRFVSEECSLIHTSFARTLQISPKKLAFSRRHTIINQYKSVAIDFRRVEMPNKRREIIITAYYEIDQD</sequence>
<gene>
    <name evidence="1" type="ORF">AVEN_271180_1</name>
</gene>